<dbReference type="PANTHER" id="PTHR44329">
    <property type="entry name" value="SERINE/THREONINE-PROTEIN KINASE TNNI3K-RELATED"/>
    <property type="match status" value="1"/>
</dbReference>
<dbReference type="InterPro" id="IPR001245">
    <property type="entry name" value="Ser-Thr/Tyr_kinase_cat_dom"/>
</dbReference>
<dbReference type="PROSITE" id="PS00108">
    <property type="entry name" value="PROTEIN_KINASE_ST"/>
    <property type="match status" value="1"/>
</dbReference>
<dbReference type="PANTHER" id="PTHR44329:SF298">
    <property type="entry name" value="MIXED LINEAGE KINASE DOMAIN-LIKE PROTEIN"/>
    <property type="match status" value="1"/>
</dbReference>
<dbReference type="Gene3D" id="1.10.510.10">
    <property type="entry name" value="Transferase(Phosphotransferase) domain 1"/>
    <property type="match status" value="1"/>
</dbReference>
<keyword evidence="6" id="KW-1185">Reference proteome</keyword>
<sequence>MSDEVIAAHDPGRRAQLLKETLAILHSISPQDEEKNALQPLLKLKGKEAQYQLDILQTRVRFLTLKTIFRLSQESEQYPSCYVIKNLLLGKRIARGTYGVLYEGKFAIGGKSETGIEGPNRIDYAAKVVGLYPGVTGTGIGDCLREAVLWRQLTHPNMLPFLGMYYQDDNRQDVCFVSPYMNNGSLEVLLRVRTLSQEDMCNLMHDIASGLEYLHGENVIHGDLKPGNVLITNHFRACLCDFGQSRLASTKGFRPTRQGGGTFGYMAPEVSKNARTSKKSDVYSFGHLCHEILKKMYDLPDLRWLSEDSHQVDPTRPEKLPSARDLDLLWDMILQCLDEKPSVRPDAKELISRLNGMSLQVEAALDWDVTDPLFTQVRGNVDHGDMSLRLPVPADQTPPTTTESSFPVSSGSPMALHQDTGISLAKSVWVPSLGSTDGVSAKLETHSTTPVPDIESPSSGTSLPRNGAVVEEKARTLVGIDSSGSTPVDAEATAVAVPDSLIHVGDRQPGQMTDDGNDNPLPRRWEHRQDAQETGSYIDKAHHLNDLGNALQRRFEPLGELGDIELAIRVMQQAVDLTPDAHADKARRLNDLGDALQRRFERLGELGDIELAIRVMQQAVDLTPDGHADKAHQLNNLGNALQRRFERLGELGDIELAIRVMQQAVDLTPGGHADKARRLNDLGNALQCRFERLGELGDIELAIRVMQQAVDLTPDGHAGKAYHLNDLGNALQRRYERLGELGDIELAIRVMQQAVDLTPDGHADKAHQLNDLGNALQRRFQHLESSTGTNM</sequence>
<dbReference type="InterPro" id="IPR000719">
    <property type="entry name" value="Prot_kinase_dom"/>
</dbReference>
<dbReference type="InterPro" id="IPR008271">
    <property type="entry name" value="Ser/Thr_kinase_AS"/>
</dbReference>
<reference evidence="5 6" key="1">
    <citation type="journal article" date="2020" name="ISME J.">
        <title>Uncovering the hidden diversity of litter-decomposition mechanisms in mushroom-forming fungi.</title>
        <authorList>
            <person name="Floudas D."/>
            <person name="Bentzer J."/>
            <person name="Ahren D."/>
            <person name="Johansson T."/>
            <person name="Persson P."/>
            <person name="Tunlid A."/>
        </authorList>
    </citation>
    <scope>NUCLEOTIDE SEQUENCE [LARGE SCALE GENOMIC DNA]</scope>
    <source>
        <strain evidence="5 6">CBS 291.85</strain>
    </source>
</reference>
<feature type="region of interest" description="Disordered" evidence="3">
    <location>
        <begin position="390"/>
        <end position="413"/>
    </location>
</feature>
<proteinExistence type="predicted"/>
<feature type="compositionally biased region" description="Polar residues" evidence="3">
    <location>
        <begin position="397"/>
        <end position="412"/>
    </location>
</feature>
<evidence type="ECO:0000256" key="3">
    <source>
        <dbReference type="SAM" id="MobiDB-lite"/>
    </source>
</evidence>
<dbReference type="Pfam" id="PF07714">
    <property type="entry name" value="PK_Tyr_Ser-Thr"/>
    <property type="match status" value="1"/>
</dbReference>
<evidence type="ECO:0000256" key="1">
    <source>
        <dbReference type="ARBA" id="ARBA00022741"/>
    </source>
</evidence>
<dbReference type="GO" id="GO:0004674">
    <property type="term" value="F:protein serine/threonine kinase activity"/>
    <property type="evidence" value="ECO:0007669"/>
    <property type="project" value="TreeGrafter"/>
</dbReference>
<evidence type="ECO:0000313" key="5">
    <source>
        <dbReference type="EMBL" id="KAF5342847.1"/>
    </source>
</evidence>
<protein>
    <recommendedName>
        <fullName evidence="4">Protein kinase domain-containing protein</fullName>
    </recommendedName>
</protein>
<dbReference type="SUPFAM" id="SSF56112">
    <property type="entry name" value="Protein kinase-like (PK-like)"/>
    <property type="match status" value="1"/>
</dbReference>
<dbReference type="OrthoDB" id="3259646at2759"/>
<dbReference type="SMART" id="SM00220">
    <property type="entry name" value="S_TKc"/>
    <property type="match status" value="1"/>
</dbReference>
<evidence type="ECO:0000259" key="4">
    <source>
        <dbReference type="PROSITE" id="PS50011"/>
    </source>
</evidence>
<keyword evidence="1" id="KW-0547">Nucleotide-binding</keyword>
<evidence type="ECO:0000313" key="6">
    <source>
        <dbReference type="Proteomes" id="UP000559256"/>
    </source>
</evidence>
<organism evidence="5 6">
    <name type="scientific">Tetrapyrgos nigripes</name>
    <dbReference type="NCBI Taxonomy" id="182062"/>
    <lineage>
        <taxon>Eukaryota</taxon>
        <taxon>Fungi</taxon>
        <taxon>Dikarya</taxon>
        <taxon>Basidiomycota</taxon>
        <taxon>Agaricomycotina</taxon>
        <taxon>Agaricomycetes</taxon>
        <taxon>Agaricomycetidae</taxon>
        <taxon>Agaricales</taxon>
        <taxon>Marasmiineae</taxon>
        <taxon>Marasmiaceae</taxon>
        <taxon>Tetrapyrgos</taxon>
    </lineage>
</organism>
<feature type="domain" description="Protein kinase" evidence="4">
    <location>
        <begin position="87"/>
        <end position="374"/>
    </location>
</feature>
<dbReference type="InterPro" id="IPR051681">
    <property type="entry name" value="Ser/Thr_Kinases-Pseudokinases"/>
</dbReference>
<accession>A0A8H5CLG1</accession>
<evidence type="ECO:0000256" key="2">
    <source>
        <dbReference type="ARBA" id="ARBA00022840"/>
    </source>
</evidence>
<name>A0A8H5CLG1_9AGAR</name>
<dbReference type="GO" id="GO:0005524">
    <property type="term" value="F:ATP binding"/>
    <property type="evidence" value="ECO:0007669"/>
    <property type="project" value="UniProtKB-KW"/>
</dbReference>
<dbReference type="Gene3D" id="1.25.40.10">
    <property type="entry name" value="Tetratricopeptide repeat domain"/>
    <property type="match status" value="2"/>
</dbReference>
<dbReference type="EMBL" id="JAACJM010000155">
    <property type="protein sequence ID" value="KAF5342847.1"/>
    <property type="molecule type" value="Genomic_DNA"/>
</dbReference>
<dbReference type="InterPro" id="IPR011990">
    <property type="entry name" value="TPR-like_helical_dom_sf"/>
</dbReference>
<dbReference type="SUPFAM" id="SSF81901">
    <property type="entry name" value="HCP-like"/>
    <property type="match status" value="1"/>
</dbReference>
<dbReference type="InterPro" id="IPR011009">
    <property type="entry name" value="Kinase-like_dom_sf"/>
</dbReference>
<dbReference type="AlphaFoldDB" id="A0A8H5CLG1"/>
<comment type="caution">
    <text evidence="5">The sequence shown here is derived from an EMBL/GenBank/DDBJ whole genome shotgun (WGS) entry which is preliminary data.</text>
</comment>
<feature type="compositionally biased region" description="Polar residues" evidence="3">
    <location>
        <begin position="446"/>
        <end position="464"/>
    </location>
</feature>
<feature type="region of interest" description="Disordered" evidence="3">
    <location>
        <begin position="504"/>
        <end position="523"/>
    </location>
</feature>
<dbReference type="PROSITE" id="PS50011">
    <property type="entry name" value="PROTEIN_KINASE_DOM"/>
    <property type="match status" value="1"/>
</dbReference>
<feature type="region of interest" description="Disordered" evidence="3">
    <location>
        <begin position="443"/>
        <end position="466"/>
    </location>
</feature>
<dbReference type="Proteomes" id="UP000559256">
    <property type="component" value="Unassembled WGS sequence"/>
</dbReference>
<keyword evidence="2" id="KW-0067">ATP-binding</keyword>
<gene>
    <name evidence="5" type="ORF">D9758_013351</name>
</gene>